<dbReference type="FunFam" id="3.10.50.10:FF:000005">
    <property type="entry name" value="Endochitinase B1"/>
    <property type="match status" value="1"/>
</dbReference>
<evidence type="ECO:0000256" key="9">
    <source>
        <dbReference type="ARBA" id="ARBA00023326"/>
    </source>
</evidence>
<dbReference type="InterPro" id="IPR029070">
    <property type="entry name" value="Chitinase_insertion_sf"/>
</dbReference>
<evidence type="ECO:0000313" key="13">
    <source>
        <dbReference type="EMBL" id="CEJ55650.1"/>
    </source>
</evidence>
<dbReference type="InterPro" id="IPR001223">
    <property type="entry name" value="Glyco_hydro18_cat"/>
</dbReference>
<dbReference type="FunFam" id="3.20.20.80:FF:000095">
    <property type="entry name" value="Endochitinase B1"/>
    <property type="match status" value="1"/>
</dbReference>
<dbReference type="Gene3D" id="3.10.50.10">
    <property type="match status" value="1"/>
</dbReference>
<dbReference type="Gene3D" id="3.20.20.80">
    <property type="entry name" value="Glycosidases"/>
    <property type="match status" value="1"/>
</dbReference>
<dbReference type="GO" id="GO:0000272">
    <property type="term" value="P:polysaccharide catabolic process"/>
    <property type="evidence" value="ECO:0007669"/>
    <property type="project" value="UniProtKB-KW"/>
</dbReference>
<dbReference type="Proteomes" id="UP000042958">
    <property type="component" value="Unassembled WGS sequence"/>
</dbReference>
<dbReference type="GO" id="GO:0006032">
    <property type="term" value="P:chitin catabolic process"/>
    <property type="evidence" value="ECO:0007669"/>
    <property type="project" value="UniProtKB-KW"/>
</dbReference>
<organism evidence="13 14">
    <name type="scientific">Penicillium brasilianum</name>
    <dbReference type="NCBI Taxonomy" id="104259"/>
    <lineage>
        <taxon>Eukaryota</taxon>
        <taxon>Fungi</taxon>
        <taxon>Dikarya</taxon>
        <taxon>Ascomycota</taxon>
        <taxon>Pezizomycotina</taxon>
        <taxon>Eurotiomycetes</taxon>
        <taxon>Eurotiomycetidae</taxon>
        <taxon>Eurotiales</taxon>
        <taxon>Aspergillaceae</taxon>
        <taxon>Penicillium</taxon>
    </lineage>
</organism>
<keyword evidence="4 10" id="KW-0378">Hydrolase</keyword>
<dbReference type="InterPro" id="IPR050314">
    <property type="entry name" value="Glycosyl_Hydrlase_18"/>
</dbReference>
<keyword evidence="7" id="KW-0119">Carbohydrate metabolism</keyword>
<proteinExistence type="inferred from homology"/>
<dbReference type="Pfam" id="PF00704">
    <property type="entry name" value="Glyco_hydro_18"/>
    <property type="match status" value="1"/>
</dbReference>
<evidence type="ECO:0000259" key="12">
    <source>
        <dbReference type="PROSITE" id="PS51910"/>
    </source>
</evidence>
<dbReference type="CDD" id="cd06548">
    <property type="entry name" value="GH18_chitinase"/>
    <property type="match status" value="1"/>
</dbReference>
<keyword evidence="5" id="KW-0146">Chitin degradation</keyword>
<gene>
    <name evidence="13" type="ORF">PMG11_01899</name>
</gene>
<evidence type="ECO:0000256" key="2">
    <source>
        <dbReference type="ARBA" id="ARBA00008682"/>
    </source>
</evidence>
<keyword evidence="8 10" id="KW-0326">Glycosidase</keyword>
<dbReference type="SMART" id="SM00636">
    <property type="entry name" value="Glyco_18"/>
    <property type="match status" value="1"/>
</dbReference>
<evidence type="ECO:0000256" key="7">
    <source>
        <dbReference type="ARBA" id="ARBA00023277"/>
    </source>
</evidence>
<dbReference type="GO" id="GO:0005576">
    <property type="term" value="C:extracellular region"/>
    <property type="evidence" value="ECO:0007669"/>
    <property type="project" value="TreeGrafter"/>
</dbReference>
<evidence type="ECO:0000256" key="4">
    <source>
        <dbReference type="ARBA" id="ARBA00022801"/>
    </source>
</evidence>
<dbReference type="GO" id="GO:0008843">
    <property type="term" value="F:endochitinase activity"/>
    <property type="evidence" value="ECO:0007669"/>
    <property type="project" value="UniProtKB-EC"/>
</dbReference>
<evidence type="ECO:0000256" key="10">
    <source>
        <dbReference type="RuleBase" id="RU000489"/>
    </source>
</evidence>
<protein>
    <recommendedName>
        <fullName evidence="3">chitinase</fullName>
        <ecNumber evidence="3">3.2.1.14</ecNumber>
    </recommendedName>
</protein>
<feature type="domain" description="GH18" evidence="12">
    <location>
        <begin position="39"/>
        <end position="403"/>
    </location>
</feature>
<comment type="catalytic activity">
    <reaction evidence="1">
        <text>Random endo-hydrolysis of N-acetyl-beta-D-glucosaminide (1-&gt;4)-beta-linkages in chitin and chitodextrins.</text>
        <dbReference type="EC" id="3.2.1.14"/>
    </reaction>
</comment>
<evidence type="ECO:0000256" key="3">
    <source>
        <dbReference type="ARBA" id="ARBA00012729"/>
    </source>
</evidence>
<accession>A0A0F7TGJ4</accession>
<evidence type="ECO:0000313" key="14">
    <source>
        <dbReference type="Proteomes" id="UP000042958"/>
    </source>
</evidence>
<dbReference type="PANTHER" id="PTHR11177:SF317">
    <property type="entry name" value="CHITINASE 12-RELATED"/>
    <property type="match status" value="1"/>
</dbReference>
<evidence type="ECO:0000256" key="1">
    <source>
        <dbReference type="ARBA" id="ARBA00000822"/>
    </source>
</evidence>
<dbReference type="EMBL" id="CDHK01000002">
    <property type="protein sequence ID" value="CEJ55650.1"/>
    <property type="molecule type" value="Genomic_DNA"/>
</dbReference>
<dbReference type="InterPro" id="IPR011583">
    <property type="entry name" value="Chitinase_II/V-like_cat"/>
</dbReference>
<keyword evidence="6" id="KW-0325">Glycoprotein</keyword>
<dbReference type="AlphaFoldDB" id="A0A0F7TGJ4"/>
<reference evidence="14" key="1">
    <citation type="journal article" date="2015" name="Genome Announc.">
        <title>Draft genome sequence of the fungus Penicillium brasilianum MG11.</title>
        <authorList>
            <person name="Horn F."/>
            <person name="Linde J."/>
            <person name="Mattern D.J."/>
            <person name="Walther G."/>
            <person name="Guthke R."/>
            <person name="Brakhage A.A."/>
            <person name="Valiante V."/>
        </authorList>
    </citation>
    <scope>NUCLEOTIDE SEQUENCE [LARGE SCALE GENOMIC DNA]</scope>
    <source>
        <strain evidence="14">MG11</strain>
    </source>
</reference>
<dbReference type="PROSITE" id="PS51910">
    <property type="entry name" value="GH18_2"/>
    <property type="match status" value="1"/>
</dbReference>
<dbReference type="STRING" id="104259.A0A0F7TGJ4"/>
<dbReference type="EC" id="3.2.1.14" evidence="3"/>
<dbReference type="SUPFAM" id="SSF51445">
    <property type="entry name" value="(Trans)glycosidases"/>
    <property type="match status" value="1"/>
</dbReference>
<name>A0A0F7TGJ4_PENBI</name>
<keyword evidence="11" id="KW-0732">Signal</keyword>
<feature type="signal peptide" evidence="11">
    <location>
        <begin position="1"/>
        <end position="19"/>
    </location>
</feature>
<dbReference type="InterPro" id="IPR001579">
    <property type="entry name" value="Glyco_hydro_18_chit_AS"/>
</dbReference>
<evidence type="ECO:0000256" key="6">
    <source>
        <dbReference type="ARBA" id="ARBA00023180"/>
    </source>
</evidence>
<dbReference type="PROSITE" id="PS01095">
    <property type="entry name" value="GH18_1"/>
    <property type="match status" value="1"/>
</dbReference>
<dbReference type="OrthoDB" id="76388at2759"/>
<comment type="similarity">
    <text evidence="2">Belongs to the glycosyl hydrolase 18 family. Chitinase class V subfamily.</text>
</comment>
<feature type="chain" id="PRO_5002522264" description="chitinase" evidence="11">
    <location>
        <begin position="20"/>
        <end position="430"/>
    </location>
</feature>
<dbReference type="PANTHER" id="PTHR11177">
    <property type="entry name" value="CHITINASE"/>
    <property type="match status" value="1"/>
</dbReference>
<dbReference type="SUPFAM" id="SSF54556">
    <property type="entry name" value="Chitinase insertion domain"/>
    <property type="match status" value="1"/>
</dbReference>
<evidence type="ECO:0000256" key="8">
    <source>
        <dbReference type="ARBA" id="ARBA00023295"/>
    </source>
</evidence>
<evidence type="ECO:0000256" key="11">
    <source>
        <dbReference type="SAM" id="SignalP"/>
    </source>
</evidence>
<dbReference type="InterPro" id="IPR017853">
    <property type="entry name" value="GH"/>
</dbReference>
<dbReference type="GO" id="GO:0008061">
    <property type="term" value="F:chitin binding"/>
    <property type="evidence" value="ECO:0007669"/>
    <property type="project" value="InterPro"/>
</dbReference>
<keyword evidence="9" id="KW-0624">Polysaccharide degradation</keyword>
<keyword evidence="14" id="KW-1185">Reference proteome</keyword>
<evidence type="ECO:0000256" key="5">
    <source>
        <dbReference type="ARBA" id="ARBA00023024"/>
    </source>
</evidence>
<sequence length="430" mass="47247">MQLVTPFILGLACLIRASANIESESAGNTELAVRRTDGYRSIAYFVNWAIYGRNFNPQDLPTDKLTHVLYAFANVHPDTGTVYISDPWADIEKHYPTDSWSDTGNNVYGCVKQLFLLKKKNRNLKILLSIGGWTYSANFAKPLGTMAGRANFASSAKDLVVDLGFDGVDIDWEYPADSTQADNMVSTLQKLRSSLDTYSAAEARNYHFFISVACPAGPANYQNLHISAMDKYLDFWNLMAYDYSGSWDTAAGHDANIYPSTSNPSSTPFNTDQAIDYYISQGVTSGKINMGMPLYGRSFLNTNGPGTPYSGVGSGSWENGVWDYKALPRAEANVSYLDQPIASYSYDASQKTMISYDTPQVAEKKAEYIMSKGLGGGMWWESSSDKKGSDSLITRVISKFGGIGALEQVENELGYPSSPYDNLKAGFPSN</sequence>